<dbReference type="PANTHER" id="PTHR12526">
    <property type="entry name" value="GLYCOSYLTRANSFERASE"/>
    <property type="match status" value="1"/>
</dbReference>
<dbReference type="EMBL" id="CP028923">
    <property type="protein sequence ID" value="QCK16487.1"/>
    <property type="molecule type" value="Genomic_DNA"/>
</dbReference>
<proteinExistence type="predicted"/>
<evidence type="ECO:0000313" key="3">
    <source>
        <dbReference type="Proteomes" id="UP000298616"/>
    </source>
</evidence>
<accession>A0A4D7JPB6</accession>
<name>A0A4D7JPB6_9BACT</name>
<dbReference type="Pfam" id="PF00534">
    <property type="entry name" value="Glycos_transf_1"/>
    <property type="match status" value="1"/>
</dbReference>
<evidence type="ECO:0000259" key="1">
    <source>
        <dbReference type="Pfam" id="PF00534"/>
    </source>
</evidence>
<gene>
    <name evidence="2" type="ORF">DCC35_18000</name>
</gene>
<dbReference type="Proteomes" id="UP000298616">
    <property type="component" value="Chromosome"/>
</dbReference>
<dbReference type="Gene3D" id="3.40.50.2000">
    <property type="entry name" value="Glycogen Phosphorylase B"/>
    <property type="match status" value="2"/>
</dbReference>
<keyword evidence="3" id="KW-1185">Reference proteome</keyword>
<dbReference type="CDD" id="cd03801">
    <property type="entry name" value="GT4_PimA-like"/>
    <property type="match status" value="1"/>
</dbReference>
<feature type="domain" description="Glycosyl transferase family 1" evidence="1">
    <location>
        <begin position="102"/>
        <end position="267"/>
    </location>
</feature>
<dbReference type="SUPFAM" id="SSF53756">
    <property type="entry name" value="UDP-Glycosyltransferase/glycogen phosphorylase"/>
    <property type="match status" value="1"/>
</dbReference>
<dbReference type="AlphaFoldDB" id="A0A4D7JPB6"/>
<organism evidence="2 3">
    <name type="scientific">Mangrovivirga cuniculi</name>
    <dbReference type="NCBI Taxonomy" id="2715131"/>
    <lineage>
        <taxon>Bacteria</taxon>
        <taxon>Pseudomonadati</taxon>
        <taxon>Bacteroidota</taxon>
        <taxon>Cytophagia</taxon>
        <taxon>Cytophagales</taxon>
        <taxon>Mangrovivirgaceae</taxon>
        <taxon>Mangrovivirga</taxon>
    </lineage>
</organism>
<dbReference type="InterPro" id="IPR001296">
    <property type="entry name" value="Glyco_trans_1"/>
</dbReference>
<evidence type="ECO:0000313" key="2">
    <source>
        <dbReference type="EMBL" id="QCK16487.1"/>
    </source>
</evidence>
<sequence length="288" mass="32906">MKVIKILRSNNIQIIHINDLYNMIGVMVKIIDPKIKVIYHIRLLPNSYVKKLYKVWLNLITKYADVIISVSKVVSAGIKKNDKVKLVYDGLNVEELPINQREAPIKKPLKFLYLSNYISGKGQDFALLVFKKLIDTGINAKLDFYGSTMNKTANEEYKSMLLNKVQQFGLVDKVNLNDFSSSINAIIDDSDIVMLFSESESFSFVVLEAMGRGKPVIATRCGGPEELIEHEISGVLVDKDKPEQIIYFLNKLCENKEMREKLGNSAYLRIKEKFNLNVTSEKILEIYK</sequence>
<reference evidence="2 3" key="1">
    <citation type="submission" date="2018-04" db="EMBL/GenBank/DDBJ databases">
        <title>Complete genome uncultured novel isolate.</title>
        <authorList>
            <person name="Merlino G."/>
        </authorList>
    </citation>
    <scope>NUCLEOTIDE SEQUENCE [LARGE SCALE GENOMIC DNA]</scope>
    <source>
        <strain evidence="3">R1DC9</strain>
    </source>
</reference>
<dbReference type="GO" id="GO:0016757">
    <property type="term" value="F:glycosyltransferase activity"/>
    <property type="evidence" value="ECO:0007669"/>
    <property type="project" value="InterPro"/>
</dbReference>
<protein>
    <recommendedName>
        <fullName evidence="1">Glycosyl transferase family 1 domain-containing protein</fullName>
    </recommendedName>
</protein>
<dbReference type="KEGG" id="fpf:DCC35_18000"/>